<dbReference type="Gene3D" id="1.10.8.60">
    <property type="match status" value="1"/>
</dbReference>
<keyword evidence="7" id="KW-0862">Zinc</keyword>
<dbReference type="SUPFAM" id="SSF48019">
    <property type="entry name" value="post-AAA+ oligomerization domain-like"/>
    <property type="match status" value="1"/>
</dbReference>
<dbReference type="InterPro" id="IPR027417">
    <property type="entry name" value="P-loop_NTPase"/>
</dbReference>
<name>A0AAV2HEW8_LYMST</name>
<comment type="similarity">
    <text evidence="1">Belongs to the AAA ATPase family. RarA/MGS1/WRNIP1 subfamily.</text>
</comment>
<keyword evidence="4" id="KW-0547">Nucleotide-binding</keyword>
<evidence type="ECO:0000313" key="12">
    <source>
        <dbReference type="EMBL" id="CAL1532343.1"/>
    </source>
</evidence>
<evidence type="ECO:0000256" key="5">
    <source>
        <dbReference type="ARBA" id="ARBA00022763"/>
    </source>
</evidence>
<evidence type="ECO:0000256" key="6">
    <source>
        <dbReference type="ARBA" id="ARBA00022771"/>
    </source>
</evidence>
<dbReference type="SUPFAM" id="SSF52540">
    <property type="entry name" value="P-loop containing nucleoside triphosphate hydrolases"/>
    <property type="match status" value="1"/>
</dbReference>
<keyword evidence="6 10" id="KW-0863">Zinc-finger</keyword>
<dbReference type="PROSITE" id="PS51908">
    <property type="entry name" value="ZF_UBZ4"/>
    <property type="match status" value="1"/>
</dbReference>
<keyword evidence="9 10" id="KW-0234">DNA repair</keyword>
<dbReference type="EMBL" id="CAXITT010000114">
    <property type="protein sequence ID" value="CAL1532343.1"/>
    <property type="molecule type" value="Genomic_DNA"/>
</dbReference>
<gene>
    <name evidence="12" type="ORF">GSLYS_00006422001</name>
</gene>
<dbReference type="GO" id="GO:0005524">
    <property type="term" value="F:ATP binding"/>
    <property type="evidence" value="ECO:0007669"/>
    <property type="project" value="UniProtKB-KW"/>
</dbReference>
<dbReference type="InterPro" id="IPR003593">
    <property type="entry name" value="AAA+_ATPase"/>
</dbReference>
<dbReference type="Pfam" id="PF00004">
    <property type="entry name" value="AAA"/>
    <property type="match status" value="1"/>
</dbReference>
<evidence type="ECO:0000256" key="9">
    <source>
        <dbReference type="ARBA" id="ARBA00023204"/>
    </source>
</evidence>
<keyword evidence="2" id="KW-0235">DNA replication</keyword>
<dbReference type="CDD" id="cd18139">
    <property type="entry name" value="HLD_clamp_RarA"/>
    <property type="match status" value="1"/>
</dbReference>
<dbReference type="Gene3D" id="3.40.50.300">
    <property type="entry name" value="P-loop containing nucleotide triphosphate hydrolases"/>
    <property type="match status" value="1"/>
</dbReference>
<comment type="caution">
    <text evidence="12">The sequence shown here is derived from an EMBL/GenBank/DDBJ whole genome shotgun (WGS) entry which is preliminary data.</text>
</comment>
<evidence type="ECO:0000313" key="13">
    <source>
        <dbReference type="Proteomes" id="UP001497497"/>
    </source>
</evidence>
<dbReference type="GO" id="GO:0017116">
    <property type="term" value="F:single-stranded DNA helicase activity"/>
    <property type="evidence" value="ECO:0007669"/>
    <property type="project" value="TreeGrafter"/>
</dbReference>
<keyword evidence="5 10" id="KW-0227">DNA damage</keyword>
<feature type="domain" description="UBZ4-type" evidence="11">
    <location>
        <begin position="4"/>
        <end position="31"/>
    </location>
</feature>
<keyword evidence="3" id="KW-0479">Metal-binding</keyword>
<dbReference type="Gene3D" id="1.10.3710.10">
    <property type="entry name" value="DNA polymerase III clamp loader subunits, C-terminal domain"/>
    <property type="match status" value="1"/>
</dbReference>
<dbReference type="GO" id="GO:0006261">
    <property type="term" value="P:DNA-templated DNA replication"/>
    <property type="evidence" value="ECO:0007669"/>
    <property type="project" value="TreeGrafter"/>
</dbReference>
<protein>
    <recommendedName>
        <fullName evidence="11">UBZ4-type domain-containing protein</fullName>
    </recommendedName>
</protein>
<evidence type="ECO:0000259" key="11">
    <source>
        <dbReference type="PROSITE" id="PS51908"/>
    </source>
</evidence>
<dbReference type="PANTHER" id="PTHR13779:SF7">
    <property type="entry name" value="ATPASE WRNIP1"/>
    <property type="match status" value="1"/>
</dbReference>
<evidence type="ECO:0000256" key="1">
    <source>
        <dbReference type="ARBA" id="ARBA00008959"/>
    </source>
</evidence>
<evidence type="ECO:0000256" key="7">
    <source>
        <dbReference type="ARBA" id="ARBA00022833"/>
    </source>
</evidence>
<dbReference type="GO" id="GO:0008270">
    <property type="term" value="F:zinc ion binding"/>
    <property type="evidence" value="ECO:0007669"/>
    <property type="project" value="UniProtKB-KW"/>
</dbReference>
<dbReference type="Pfam" id="PF16193">
    <property type="entry name" value="AAA_assoc_2"/>
    <property type="match status" value="1"/>
</dbReference>
<accession>A0AAV2HEW8</accession>
<dbReference type="GO" id="GO:0008047">
    <property type="term" value="F:enzyme activator activity"/>
    <property type="evidence" value="ECO:0007669"/>
    <property type="project" value="TreeGrafter"/>
</dbReference>
<evidence type="ECO:0000256" key="3">
    <source>
        <dbReference type="ARBA" id="ARBA00022723"/>
    </source>
</evidence>
<evidence type="ECO:0000256" key="4">
    <source>
        <dbReference type="ARBA" id="ARBA00022741"/>
    </source>
</evidence>
<organism evidence="12 13">
    <name type="scientific">Lymnaea stagnalis</name>
    <name type="common">Great pond snail</name>
    <name type="synonym">Helix stagnalis</name>
    <dbReference type="NCBI Taxonomy" id="6523"/>
    <lineage>
        <taxon>Eukaryota</taxon>
        <taxon>Metazoa</taxon>
        <taxon>Spiralia</taxon>
        <taxon>Lophotrochozoa</taxon>
        <taxon>Mollusca</taxon>
        <taxon>Gastropoda</taxon>
        <taxon>Heterobranchia</taxon>
        <taxon>Euthyneura</taxon>
        <taxon>Panpulmonata</taxon>
        <taxon>Hygrophila</taxon>
        <taxon>Lymnaeoidea</taxon>
        <taxon>Lymnaeidae</taxon>
        <taxon>Lymnaea</taxon>
    </lineage>
</organism>
<keyword evidence="8" id="KW-0067">ATP-binding</keyword>
<dbReference type="Gene3D" id="1.20.272.10">
    <property type="match status" value="1"/>
</dbReference>
<dbReference type="GO" id="GO:0005634">
    <property type="term" value="C:nucleus"/>
    <property type="evidence" value="ECO:0007669"/>
    <property type="project" value="TreeGrafter"/>
</dbReference>
<keyword evidence="13" id="KW-1185">Reference proteome</keyword>
<dbReference type="CDD" id="cd00009">
    <property type="entry name" value="AAA"/>
    <property type="match status" value="1"/>
</dbReference>
<proteinExistence type="inferred from homology"/>
<dbReference type="FunFam" id="1.20.272.10:FF:000001">
    <property type="entry name" value="Putative AAA family ATPase"/>
    <property type="match status" value="1"/>
</dbReference>
<dbReference type="Pfam" id="PF12002">
    <property type="entry name" value="MgsA_C"/>
    <property type="match status" value="1"/>
</dbReference>
<dbReference type="InterPro" id="IPR003959">
    <property type="entry name" value="ATPase_AAA_core"/>
</dbReference>
<dbReference type="InterPro" id="IPR006642">
    <property type="entry name" value="Rad18_UBZ4"/>
</dbReference>
<dbReference type="InterPro" id="IPR008921">
    <property type="entry name" value="DNA_pol3_clamp-load_cplx_C"/>
</dbReference>
<dbReference type="GO" id="GO:0000731">
    <property type="term" value="P:DNA synthesis involved in DNA repair"/>
    <property type="evidence" value="ECO:0007669"/>
    <property type="project" value="TreeGrafter"/>
</dbReference>
<dbReference type="InterPro" id="IPR051314">
    <property type="entry name" value="AAA_ATPase_RarA/MGS1/WRNIP1"/>
</dbReference>
<dbReference type="Proteomes" id="UP001497497">
    <property type="component" value="Unassembled WGS sequence"/>
</dbReference>
<dbReference type="FunFam" id="3.40.50.300:FF:000137">
    <property type="entry name" value="Replication-associated recombination protein A"/>
    <property type="match status" value="1"/>
</dbReference>
<evidence type="ECO:0000256" key="10">
    <source>
        <dbReference type="PROSITE-ProRule" id="PRU01256"/>
    </source>
</evidence>
<evidence type="ECO:0000256" key="8">
    <source>
        <dbReference type="ARBA" id="ARBA00022840"/>
    </source>
</evidence>
<dbReference type="InterPro" id="IPR021886">
    <property type="entry name" value="MgsA_C"/>
</dbReference>
<dbReference type="AlphaFoldDB" id="A0AAV2HEW8"/>
<dbReference type="GO" id="GO:0003677">
    <property type="term" value="F:DNA binding"/>
    <property type="evidence" value="ECO:0007669"/>
    <property type="project" value="InterPro"/>
</dbReference>
<dbReference type="SMART" id="SM00382">
    <property type="entry name" value="AAA"/>
    <property type="match status" value="1"/>
</dbReference>
<dbReference type="GO" id="GO:0016887">
    <property type="term" value="F:ATP hydrolysis activity"/>
    <property type="evidence" value="ECO:0007669"/>
    <property type="project" value="InterPro"/>
</dbReference>
<sequence length="580" mass="63797">MSDKVQCPVCCCHFSSKVVTEHVNVCLNNKELLAVGKKIQVKEDIIENKKRKISDWDFLTSKAKKIGGQQKVAVPVPVASQQQNADTDTIVVENLISSRTTEMSAEIKIDVDQEPEEKNHKQNKFKSTFGQKTKVKELTNVPLAERMRPQDFDRFIGQEQAVGAKSLIQNLLAHGDSIPSMILWGPPGCGKTTLANIVAQKCKSNGNIKYVSMSATSASVNDVKETAKVARNDLKMLRRKTVLFLDEIHRFNKLQQDALLPHIEEGTIILIGATTENPSFQVNAALLSRCRVIKLEKLAIDDIKTIIKWALSETGIHVNISKENSDSFNHTDVGSTSNNRVPLILMDVEAIDALAALVDGDARVALNGLQLAIEGTLAKDKRKEQNSPVLITVDVIKEALQRSHILYDKTGEEHYNTVSALIKSMRGSDASAALYWMARMIEGGENPLFIARRLVIFASEDVGLADPMALSQAVATHQACHVIGMPECALNLAHCVIYLSRAPKSVEVLQAFQAAQACVRNHEGALPPVPLHLRNTSNKLIKSLGIGKDKYPPVFAANIDQCYFPPSLMGTNFFTKPPKT</sequence>
<evidence type="ECO:0000256" key="2">
    <source>
        <dbReference type="ARBA" id="ARBA00022705"/>
    </source>
</evidence>
<dbReference type="InterPro" id="IPR032423">
    <property type="entry name" value="AAA_assoc_2"/>
</dbReference>
<dbReference type="PANTHER" id="PTHR13779">
    <property type="entry name" value="WERNER HELICASE-INTERACTING PROTEIN 1 FAMILY MEMBER"/>
    <property type="match status" value="1"/>
</dbReference>
<reference evidence="12 13" key="1">
    <citation type="submission" date="2024-04" db="EMBL/GenBank/DDBJ databases">
        <authorList>
            <consortium name="Genoscope - CEA"/>
            <person name="William W."/>
        </authorList>
    </citation>
    <scope>NUCLEOTIDE SEQUENCE [LARGE SCALE GENOMIC DNA]</scope>
</reference>